<sequence>MSDSERQNLQKIIYQIEQNPEIYEQISEEQVLGIICIILNKSSYHRSFAEMDILKKATKNNEYFQNMINQPQGDLLWERCLRKMTYNFLPIGFNLFREGDAGTTFYIILQGRVSIHKKYQIGINQFEERELTQLHKGQSFGELALENDAPRSASVKALSSTHLAVLEKEDYMIIKKTLSNQQKQMYFEEFAKLSIFQDWKFTNIKGLFDNVKFHQFGLNHQIYKEGDISNFVYFIQQGELKKQVIKYLQLIKQNNQNQIQNSNSEKYDEINQLQELSAFHKKSLTNSEKIDELFQKKKYGHLIQVDKKQTITLKYIGPGEMFGELEILKNSDIPRQVSVITTQESNKIYSIHKKDFLRVLHFDQVLHANLVYLNENKLKQILHQIKGFQKNFFDKQDKQQLLETTQNKDFLTLDYKDYEEQQQNQKKISSSKKNISLRNFILDNKTQDIGLTLQQKESYTTKNQNLMFHKQTLSDFKLNTDRALNTNSSSKTNLKAKSNNQSPDSSSIQLLKLNLCKYQQTSPLSRTQRMLSPQDSIFSKSQGLKKFQNSQIYFNNSLPFIMQNRYIRIKSNLNKIQCNI</sequence>
<evidence type="ECO:0000259" key="2">
    <source>
        <dbReference type="PROSITE" id="PS50042"/>
    </source>
</evidence>
<dbReference type="Gene3D" id="2.60.120.10">
    <property type="entry name" value="Jelly Rolls"/>
    <property type="match status" value="2"/>
</dbReference>
<evidence type="ECO:0000313" key="4">
    <source>
        <dbReference type="Proteomes" id="UP000000600"/>
    </source>
</evidence>
<dbReference type="InterPro" id="IPR000595">
    <property type="entry name" value="cNMP-bd_dom"/>
</dbReference>
<dbReference type="GeneID" id="5011570"/>
<dbReference type="InterPro" id="IPR014710">
    <property type="entry name" value="RmlC-like_jellyroll"/>
</dbReference>
<dbReference type="Pfam" id="PF00027">
    <property type="entry name" value="cNMP_binding"/>
    <property type="match status" value="1"/>
</dbReference>
<evidence type="ECO:0000313" key="3">
    <source>
        <dbReference type="EMBL" id="CAK58388.1"/>
    </source>
</evidence>
<dbReference type="PANTHER" id="PTHR11635:SF152">
    <property type="entry name" value="CAMP-DEPENDENT PROTEIN KINASE TYPE I REGULATORY SUBUNIT-RELATED"/>
    <property type="match status" value="1"/>
</dbReference>
<name>A0BIM1_PARTE</name>
<dbReference type="PROSITE" id="PS00889">
    <property type="entry name" value="CNMP_BINDING_2"/>
    <property type="match status" value="1"/>
</dbReference>
<keyword evidence="4" id="KW-1185">Reference proteome</keyword>
<dbReference type="GO" id="GO:0005952">
    <property type="term" value="C:cAMP-dependent protein kinase complex"/>
    <property type="evidence" value="ECO:0000318"/>
    <property type="project" value="GO_Central"/>
</dbReference>
<dbReference type="GO" id="GO:0030552">
    <property type="term" value="F:cAMP binding"/>
    <property type="evidence" value="ECO:0000318"/>
    <property type="project" value="GO_Central"/>
</dbReference>
<dbReference type="OMA" id="LEKEDYM"/>
<dbReference type="STRING" id="5888.A0BIM1"/>
<organism evidence="3 4">
    <name type="scientific">Paramecium tetraurelia</name>
    <dbReference type="NCBI Taxonomy" id="5888"/>
    <lineage>
        <taxon>Eukaryota</taxon>
        <taxon>Sar</taxon>
        <taxon>Alveolata</taxon>
        <taxon>Ciliophora</taxon>
        <taxon>Intramacronucleata</taxon>
        <taxon>Oligohymenophorea</taxon>
        <taxon>Peniculida</taxon>
        <taxon>Parameciidae</taxon>
        <taxon>Paramecium</taxon>
    </lineage>
</organism>
<dbReference type="PANTHER" id="PTHR11635">
    <property type="entry name" value="CAMP-DEPENDENT PROTEIN KINASE REGULATORY CHAIN"/>
    <property type="match status" value="1"/>
</dbReference>
<dbReference type="OrthoDB" id="417078at2759"/>
<dbReference type="HOGENOM" id="CLU_029010_0_0_1"/>
<gene>
    <name evidence="3" type="ORF">GSPATT00004760001</name>
</gene>
<feature type="domain" description="Cyclic nucleotide-binding" evidence="2">
    <location>
        <begin position="195"/>
        <end position="241"/>
    </location>
</feature>
<dbReference type="InParanoid" id="A0BIM1"/>
<dbReference type="InterPro" id="IPR050503">
    <property type="entry name" value="cAMP-dep_PK_reg_su-like"/>
</dbReference>
<dbReference type="GO" id="GO:0007189">
    <property type="term" value="P:adenylate cyclase-activating G protein-coupled receptor signaling pathway"/>
    <property type="evidence" value="ECO:0000318"/>
    <property type="project" value="GO_Central"/>
</dbReference>
<dbReference type="GO" id="GO:0034236">
    <property type="term" value="F:protein kinase A catalytic subunit binding"/>
    <property type="evidence" value="ECO:0000318"/>
    <property type="project" value="GO_Central"/>
</dbReference>
<dbReference type="KEGG" id="ptm:GSPATT00004760001"/>
<dbReference type="Proteomes" id="UP000000600">
    <property type="component" value="Unassembled WGS sequence"/>
</dbReference>
<evidence type="ECO:0000256" key="1">
    <source>
        <dbReference type="SAM" id="MobiDB-lite"/>
    </source>
</evidence>
<proteinExistence type="predicted"/>
<dbReference type="SMART" id="SM00100">
    <property type="entry name" value="cNMP"/>
    <property type="match status" value="2"/>
</dbReference>
<dbReference type="SUPFAM" id="SSF51206">
    <property type="entry name" value="cAMP-binding domain-like"/>
    <property type="match status" value="2"/>
</dbReference>
<dbReference type="InterPro" id="IPR018490">
    <property type="entry name" value="cNMP-bd_dom_sf"/>
</dbReference>
<dbReference type="PRINTS" id="PR00103">
    <property type="entry name" value="CAMPKINASE"/>
</dbReference>
<dbReference type="AlphaFoldDB" id="A0BIM1"/>
<dbReference type="EMBL" id="CT867997">
    <property type="protein sequence ID" value="CAK58388.1"/>
    <property type="molecule type" value="Genomic_DNA"/>
</dbReference>
<accession>A0BIM1</accession>
<feature type="domain" description="Cyclic nucleotide-binding" evidence="2">
    <location>
        <begin position="303"/>
        <end position="360"/>
    </location>
</feature>
<feature type="region of interest" description="Disordered" evidence="1">
    <location>
        <begin position="484"/>
        <end position="505"/>
    </location>
</feature>
<dbReference type="eggNOG" id="KOG1113">
    <property type="taxonomic scope" value="Eukaryota"/>
</dbReference>
<dbReference type="InterPro" id="IPR018488">
    <property type="entry name" value="cNMP-bd_CS"/>
</dbReference>
<dbReference type="FunFam" id="2.60.120.10:FF:000267">
    <property type="entry name" value="Uncharacterized protein"/>
    <property type="match status" value="1"/>
</dbReference>
<dbReference type="PROSITE" id="PS50042">
    <property type="entry name" value="CNMP_BINDING_3"/>
    <property type="match status" value="3"/>
</dbReference>
<feature type="domain" description="Cyclic nucleotide-binding" evidence="2">
    <location>
        <begin position="81"/>
        <end position="192"/>
    </location>
</feature>
<dbReference type="CDD" id="cd00038">
    <property type="entry name" value="CAP_ED"/>
    <property type="match status" value="2"/>
</dbReference>
<reference evidence="3 4" key="1">
    <citation type="journal article" date="2006" name="Nature">
        <title>Global trends of whole-genome duplications revealed by the ciliate Paramecium tetraurelia.</title>
        <authorList>
            <consortium name="Genoscope"/>
            <person name="Aury J.-M."/>
            <person name="Jaillon O."/>
            <person name="Duret L."/>
            <person name="Noel B."/>
            <person name="Jubin C."/>
            <person name="Porcel B.M."/>
            <person name="Segurens B."/>
            <person name="Daubin V."/>
            <person name="Anthouard V."/>
            <person name="Aiach N."/>
            <person name="Arnaiz O."/>
            <person name="Billaut A."/>
            <person name="Beisson J."/>
            <person name="Blanc I."/>
            <person name="Bouhouche K."/>
            <person name="Camara F."/>
            <person name="Duharcourt S."/>
            <person name="Guigo R."/>
            <person name="Gogendeau D."/>
            <person name="Katinka M."/>
            <person name="Keller A.-M."/>
            <person name="Kissmehl R."/>
            <person name="Klotz C."/>
            <person name="Koll F."/>
            <person name="Le Moue A."/>
            <person name="Lepere C."/>
            <person name="Malinsky S."/>
            <person name="Nowacki M."/>
            <person name="Nowak J.K."/>
            <person name="Plattner H."/>
            <person name="Poulain J."/>
            <person name="Ruiz F."/>
            <person name="Serrano V."/>
            <person name="Zagulski M."/>
            <person name="Dessen P."/>
            <person name="Betermier M."/>
            <person name="Weissenbach J."/>
            <person name="Scarpelli C."/>
            <person name="Schachter V."/>
            <person name="Sperling L."/>
            <person name="Meyer E."/>
            <person name="Cohen J."/>
            <person name="Wincker P."/>
        </authorList>
    </citation>
    <scope>NUCLEOTIDE SEQUENCE [LARGE SCALE GENOMIC DNA]</scope>
    <source>
        <strain evidence="3 4">Stock d4-2</strain>
    </source>
</reference>
<dbReference type="GO" id="GO:0004862">
    <property type="term" value="F:cAMP-dependent protein kinase inhibitor activity"/>
    <property type="evidence" value="ECO:0000318"/>
    <property type="project" value="GO_Central"/>
</dbReference>
<protein>
    <recommendedName>
        <fullName evidence="2">Cyclic nucleotide-binding domain-containing protein</fullName>
    </recommendedName>
</protein>
<dbReference type="RefSeq" id="XP_001425786.1">
    <property type="nucleotide sequence ID" value="XM_001425749.1"/>
</dbReference>
<dbReference type="GO" id="GO:0005829">
    <property type="term" value="C:cytosol"/>
    <property type="evidence" value="ECO:0000318"/>
    <property type="project" value="GO_Central"/>
</dbReference>